<dbReference type="GO" id="GO:0005737">
    <property type="term" value="C:cytoplasm"/>
    <property type="evidence" value="ECO:0007669"/>
    <property type="project" value="UniProtKB-SubCell"/>
</dbReference>
<comment type="function">
    <text evidence="3">A translational regulator that binds mRNA to regulate translation initiation and/or mRNA stability. Usually binds in the 5'-UTR at or near the Shine-Dalgarno sequence preventing ribosome-binding, thus repressing translation. Its main target seems to be the major flagellin gene, while its function is anatagonized by FliW.</text>
</comment>
<keyword evidence="3" id="KW-0678">Repressor</keyword>
<evidence type="ECO:0000259" key="6">
    <source>
        <dbReference type="PROSITE" id="PS50110"/>
    </source>
</evidence>
<dbReference type="PANTHER" id="PTHR44591:SF14">
    <property type="entry name" value="PROTEIN PILG"/>
    <property type="match status" value="1"/>
</dbReference>
<keyword evidence="1 4" id="KW-0597">Phosphoprotein</keyword>
<dbReference type="SMART" id="SM00448">
    <property type="entry name" value="REC"/>
    <property type="match status" value="1"/>
</dbReference>
<dbReference type="CDD" id="cd17546">
    <property type="entry name" value="REC_hyHK_CKI1_RcsC-like"/>
    <property type="match status" value="1"/>
</dbReference>
<dbReference type="GO" id="GO:0000160">
    <property type="term" value="P:phosphorelay signal transduction system"/>
    <property type="evidence" value="ECO:0007669"/>
    <property type="project" value="UniProtKB-KW"/>
</dbReference>
<dbReference type="InterPro" id="IPR036107">
    <property type="entry name" value="CsrA_sf"/>
</dbReference>
<dbReference type="GO" id="GO:1902208">
    <property type="term" value="P:regulation of bacterial-type flagellum assembly"/>
    <property type="evidence" value="ECO:0007669"/>
    <property type="project" value="UniProtKB-UniRule"/>
</dbReference>
<gene>
    <name evidence="7" type="primary">mprA_2</name>
    <name evidence="3" type="synonym">csrA</name>
    <name evidence="7" type="ORF">Q31b_27630</name>
</gene>
<accession>A0A5C6DYM2</accession>
<name>A0A5C6DYM2_9BACT</name>
<dbReference type="InterPro" id="IPR001789">
    <property type="entry name" value="Sig_transdc_resp-reg_receiver"/>
</dbReference>
<dbReference type="HAMAP" id="MF_00167">
    <property type="entry name" value="CsrA"/>
    <property type="match status" value="1"/>
</dbReference>
<comment type="subunit">
    <text evidence="3">Homodimer; the beta-strands of each monomer intercalate to form a hydrophobic core, while the alpha-helices form wings that extend away from the core.</text>
</comment>
<comment type="caution">
    <text evidence="7">The sequence shown here is derived from an EMBL/GenBank/DDBJ whole genome shotgun (WGS) entry which is preliminary data.</text>
</comment>
<dbReference type="SUPFAM" id="SSF117130">
    <property type="entry name" value="CsrA-like"/>
    <property type="match status" value="1"/>
</dbReference>
<feature type="domain" description="Response regulatory" evidence="6">
    <location>
        <begin position="139"/>
        <end position="256"/>
    </location>
</feature>
<dbReference type="PROSITE" id="PS50110">
    <property type="entry name" value="RESPONSE_REGULATORY"/>
    <property type="match status" value="1"/>
</dbReference>
<dbReference type="Proteomes" id="UP000315471">
    <property type="component" value="Unassembled WGS sequence"/>
</dbReference>
<reference evidence="7 8" key="1">
    <citation type="submission" date="2019-02" db="EMBL/GenBank/DDBJ databases">
        <title>Deep-cultivation of Planctomycetes and their phenomic and genomic characterization uncovers novel biology.</title>
        <authorList>
            <person name="Wiegand S."/>
            <person name="Jogler M."/>
            <person name="Boedeker C."/>
            <person name="Pinto D."/>
            <person name="Vollmers J."/>
            <person name="Rivas-Marin E."/>
            <person name="Kohn T."/>
            <person name="Peeters S.H."/>
            <person name="Heuer A."/>
            <person name="Rast P."/>
            <person name="Oberbeckmann S."/>
            <person name="Bunk B."/>
            <person name="Jeske O."/>
            <person name="Meyerdierks A."/>
            <person name="Storesund J.E."/>
            <person name="Kallscheuer N."/>
            <person name="Luecker S."/>
            <person name="Lage O.M."/>
            <person name="Pohl T."/>
            <person name="Merkel B.J."/>
            <person name="Hornburger P."/>
            <person name="Mueller R.-W."/>
            <person name="Bruemmer F."/>
            <person name="Labrenz M."/>
            <person name="Spormann A.M."/>
            <person name="Op Den Camp H."/>
            <person name="Overmann J."/>
            <person name="Amann R."/>
            <person name="Jetten M.S.M."/>
            <person name="Mascher T."/>
            <person name="Medema M.H."/>
            <person name="Devos D.P."/>
            <person name="Kaster A.-K."/>
            <person name="Ovreas L."/>
            <person name="Rohde M."/>
            <person name="Galperin M.Y."/>
            <person name="Jogler C."/>
        </authorList>
    </citation>
    <scope>NUCLEOTIDE SEQUENCE [LARGE SCALE GENOMIC DNA]</scope>
    <source>
        <strain evidence="7 8">Q31b</strain>
    </source>
</reference>
<evidence type="ECO:0000313" key="8">
    <source>
        <dbReference type="Proteomes" id="UP000315471"/>
    </source>
</evidence>
<evidence type="ECO:0000256" key="4">
    <source>
        <dbReference type="PROSITE-ProRule" id="PRU00169"/>
    </source>
</evidence>
<comment type="subcellular location">
    <subcellularLocation>
        <location evidence="3">Cytoplasm</location>
    </subcellularLocation>
</comment>
<keyword evidence="3" id="KW-1005">Bacterial flagellum biogenesis</keyword>
<keyword evidence="5" id="KW-0175">Coiled coil</keyword>
<dbReference type="GO" id="GO:0045947">
    <property type="term" value="P:negative regulation of translational initiation"/>
    <property type="evidence" value="ECO:0007669"/>
    <property type="project" value="UniProtKB-UniRule"/>
</dbReference>
<feature type="coiled-coil region" evidence="5">
    <location>
        <begin position="75"/>
        <end position="121"/>
    </location>
</feature>
<dbReference type="InterPro" id="IPR003751">
    <property type="entry name" value="CsrA"/>
</dbReference>
<dbReference type="PANTHER" id="PTHR44591">
    <property type="entry name" value="STRESS RESPONSE REGULATOR PROTEIN 1"/>
    <property type="match status" value="1"/>
</dbReference>
<dbReference type="Pfam" id="PF02599">
    <property type="entry name" value="CsrA"/>
    <property type="match status" value="1"/>
</dbReference>
<evidence type="ECO:0000256" key="1">
    <source>
        <dbReference type="ARBA" id="ARBA00022553"/>
    </source>
</evidence>
<proteinExistence type="inferred from homology"/>
<evidence type="ECO:0000256" key="2">
    <source>
        <dbReference type="ARBA" id="ARBA00023012"/>
    </source>
</evidence>
<dbReference type="EMBL" id="SJPY01000004">
    <property type="protein sequence ID" value="TWU41324.1"/>
    <property type="molecule type" value="Genomic_DNA"/>
</dbReference>
<dbReference type="InterPro" id="IPR050595">
    <property type="entry name" value="Bact_response_regulator"/>
</dbReference>
<keyword evidence="2" id="KW-0902">Two-component regulatory system</keyword>
<dbReference type="GO" id="GO:0006109">
    <property type="term" value="P:regulation of carbohydrate metabolic process"/>
    <property type="evidence" value="ECO:0007669"/>
    <property type="project" value="InterPro"/>
</dbReference>
<feature type="modified residue" description="4-aspartylphosphate" evidence="4">
    <location>
        <position position="189"/>
    </location>
</feature>
<dbReference type="RefSeq" id="WP_146600166.1">
    <property type="nucleotide sequence ID" value="NZ_SJPY01000004.1"/>
</dbReference>
<evidence type="ECO:0000256" key="5">
    <source>
        <dbReference type="SAM" id="Coils"/>
    </source>
</evidence>
<evidence type="ECO:0000256" key="3">
    <source>
        <dbReference type="HAMAP-Rule" id="MF_00167"/>
    </source>
</evidence>
<dbReference type="GO" id="GO:0048027">
    <property type="term" value="F:mRNA 5'-UTR binding"/>
    <property type="evidence" value="ECO:0007669"/>
    <property type="project" value="UniProtKB-UniRule"/>
</dbReference>
<dbReference type="InterPro" id="IPR011006">
    <property type="entry name" value="CheY-like_superfamily"/>
</dbReference>
<evidence type="ECO:0000313" key="7">
    <source>
        <dbReference type="EMBL" id="TWU41324.1"/>
    </source>
</evidence>
<keyword evidence="3" id="KW-0694">RNA-binding</keyword>
<organism evidence="7 8">
    <name type="scientific">Novipirellula aureliae</name>
    <dbReference type="NCBI Taxonomy" id="2527966"/>
    <lineage>
        <taxon>Bacteria</taxon>
        <taxon>Pseudomonadati</taxon>
        <taxon>Planctomycetota</taxon>
        <taxon>Planctomycetia</taxon>
        <taxon>Pirellulales</taxon>
        <taxon>Pirellulaceae</taxon>
        <taxon>Novipirellula</taxon>
    </lineage>
</organism>
<dbReference type="OrthoDB" id="292005at2"/>
<dbReference type="Gene3D" id="2.60.40.4380">
    <property type="entry name" value="Translational regulator CsrA"/>
    <property type="match status" value="1"/>
</dbReference>
<dbReference type="Gene3D" id="3.40.50.2300">
    <property type="match status" value="1"/>
</dbReference>
<keyword evidence="8" id="KW-1185">Reference proteome</keyword>
<protein>
    <recommendedName>
        <fullName evidence="3">Translational regulator CsrA</fullName>
    </recommendedName>
</protein>
<comment type="similarity">
    <text evidence="3">Belongs to the CsrA/RsmA family.</text>
</comment>
<dbReference type="Pfam" id="PF00072">
    <property type="entry name" value="Response_reg"/>
    <property type="match status" value="1"/>
</dbReference>
<dbReference type="GO" id="GO:0044781">
    <property type="term" value="P:bacterial-type flagellum organization"/>
    <property type="evidence" value="ECO:0007669"/>
    <property type="project" value="UniProtKB-KW"/>
</dbReference>
<keyword evidence="3" id="KW-0810">Translation regulation</keyword>
<sequence length="261" mass="28999">MLVLSRKKNQSLRFPNLGISIEILRVDGKTVRVGVDAPRDVRVLRGELPDTETFKTDALAAQETEAADQAARHARHELRNRLNTANLALHLLQRQLDLGRISDAEQTLTQAVESLAELDRLASEPVTTRKQLKADGTCRALVVEDNENERQLMVGFLELCGYNVEAVEDGVAALEYLQSHEKPDIVLLDMNMPRMDGPKTVSAIRSNPDYQGIKLFAVSGAEQTTVQISVGDQGVDHWFSKPIKPDQFAQDLAEEVKRSCC</sequence>
<keyword evidence="3" id="KW-0963">Cytoplasm</keyword>
<dbReference type="GO" id="GO:0006402">
    <property type="term" value="P:mRNA catabolic process"/>
    <property type="evidence" value="ECO:0007669"/>
    <property type="project" value="InterPro"/>
</dbReference>
<dbReference type="SUPFAM" id="SSF52172">
    <property type="entry name" value="CheY-like"/>
    <property type="match status" value="1"/>
</dbReference>
<dbReference type="AlphaFoldDB" id="A0A5C6DYM2"/>